<feature type="compositionally biased region" description="Polar residues" evidence="4">
    <location>
        <begin position="300"/>
        <end position="314"/>
    </location>
</feature>
<protein>
    <recommendedName>
        <fullName evidence="7">Heterokaryon incompatibility domain-containing protein</fullName>
    </recommendedName>
</protein>
<evidence type="ECO:0000256" key="4">
    <source>
        <dbReference type="SAM" id="MobiDB-lite"/>
    </source>
</evidence>
<feature type="chain" id="PRO_5034349540" description="Heterokaryon incompatibility domain-containing protein" evidence="6">
    <location>
        <begin position="18"/>
        <end position="1991"/>
    </location>
</feature>
<keyword evidence="1" id="KW-0677">Repeat</keyword>
<evidence type="ECO:0000313" key="9">
    <source>
        <dbReference type="Proteomes" id="UP000622797"/>
    </source>
</evidence>
<keyword evidence="2 3" id="KW-0040">ANK repeat</keyword>
<organism evidence="8 9">
    <name type="scientific">Fusarium sarcochroum</name>
    <dbReference type="NCBI Taxonomy" id="1208366"/>
    <lineage>
        <taxon>Eukaryota</taxon>
        <taxon>Fungi</taxon>
        <taxon>Dikarya</taxon>
        <taxon>Ascomycota</taxon>
        <taxon>Pezizomycotina</taxon>
        <taxon>Sordariomycetes</taxon>
        <taxon>Hypocreomycetidae</taxon>
        <taxon>Hypocreales</taxon>
        <taxon>Nectriaceae</taxon>
        <taxon>Fusarium</taxon>
        <taxon>Fusarium lateritium species complex</taxon>
    </lineage>
</organism>
<evidence type="ECO:0000256" key="2">
    <source>
        <dbReference type="ARBA" id="ARBA00023043"/>
    </source>
</evidence>
<feature type="transmembrane region" description="Helical" evidence="5">
    <location>
        <begin position="57"/>
        <end position="76"/>
    </location>
</feature>
<dbReference type="InterPro" id="IPR002110">
    <property type="entry name" value="Ankyrin_rpt"/>
</dbReference>
<dbReference type="PROSITE" id="PS50088">
    <property type="entry name" value="ANK_REPEAT"/>
    <property type="match status" value="8"/>
</dbReference>
<reference evidence="8" key="1">
    <citation type="journal article" date="2020" name="BMC Genomics">
        <title>Correction to: Identification and distribution of gene clusters required for synthesis of sphingolipid metabolism inhibitors in diverse species of the filamentous fungus Fusarium.</title>
        <authorList>
            <person name="Kim H.S."/>
            <person name="Lohmar J.M."/>
            <person name="Busman M."/>
            <person name="Brown D.W."/>
            <person name="Naumann T.A."/>
            <person name="Divon H.H."/>
            <person name="Lysoe E."/>
            <person name="Uhlig S."/>
            <person name="Proctor R.H."/>
        </authorList>
    </citation>
    <scope>NUCLEOTIDE SEQUENCE</scope>
    <source>
        <strain evidence="8">NRRL 20472</strain>
    </source>
</reference>
<feature type="repeat" description="ANK" evidence="3">
    <location>
        <begin position="1246"/>
        <end position="1278"/>
    </location>
</feature>
<keyword evidence="6" id="KW-0732">Signal</keyword>
<dbReference type="InterPro" id="IPR036770">
    <property type="entry name" value="Ankyrin_rpt-contain_sf"/>
</dbReference>
<feature type="compositionally biased region" description="Polar residues" evidence="4">
    <location>
        <begin position="413"/>
        <end position="424"/>
    </location>
</feature>
<feature type="transmembrane region" description="Helical" evidence="5">
    <location>
        <begin position="336"/>
        <end position="357"/>
    </location>
</feature>
<keyword evidence="9" id="KW-1185">Reference proteome</keyword>
<dbReference type="Pfam" id="PF26639">
    <property type="entry name" value="Het-6_barrel"/>
    <property type="match status" value="1"/>
</dbReference>
<dbReference type="PRINTS" id="PR01415">
    <property type="entry name" value="ANKYRIN"/>
</dbReference>
<gene>
    <name evidence="8" type="ORF">FSARC_2654</name>
</gene>
<feature type="region of interest" description="Disordered" evidence="4">
    <location>
        <begin position="694"/>
        <end position="731"/>
    </location>
</feature>
<keyword evidence="5" id="KW-0472">Membrane</keyword>
<feature type="signal peptide" evidence="6">
    <location>
        <begin position="1"/>
        <end position="17"/>
    </location>
</feature>
<dbReference type="EMBL" id="JABEXW010000129">
    <property type="protein sequence ID" value="KAF4970276.1"/>
    <property type="molecule type" value="Genomic_DNA"/>
</dbReference>
<proteinExistence type="predicted"/>
<dbReference type="PROSITE" id="PS50297">
    <property type="entry name" value="ANK_REP_REGION"/>
    <property type="match status" value="4"/>
</dbReference>
<feature type="repeat" description="ANK" evidence="3">
    <location>
        <begin position="1041"/>
        <end position="1075"/>
    </location>
</feature>
<feature type="transmembrane region" description="Helical" evidence="5">
    <location>
        <begin position="188"/>
        <end position="208"/>
    </location>
</feature>
<dbReference type="Pfam" id="PF00023">
    <property type="entry name" value="Ank"/>
    <property type="match status" value="2"/>
</dbReference>
<feature type="repeat" description="ANK" evidence="3">
    <location>
        <begin position="1076"/>
        <end position="1108"/>
    </location>
</feature>
<dbReference type="OrthoDB" id="194358at2759"/>
<feature type="region of interest" description="Disordered" evidence="4">
    <location>
        <begin position="446"/>
        <end position="476"/>
    </location>
</feature>
<feature type="repeat" description="ANK" evidence="3">
    <location>
        <begin position="1180"/>
        <end position="1212"/>
    </location>
</feature>
<dbReference type="Pfam" id="PF12796">
    <property type="entry name" value="Ank_2"/>
    <property type="match status" value="3"/>
</dbReference>
<sequence>MMVFLLLAVYAIGVTAADDGDDFSNNLFSDLAPLLALFGERVTMQSMSQSMGWADNIILAMAPIGIITTIICAIRVGDPSWLKAIIGRARENLAVAELELMSSTSNEVCEMWNGQQMIRSELTTASDLNVWKDFSRWRESQNSLLGSRDNEKYSTNLTCPEVIVLRHQQDKAPNISLNSHNQFWRGELRAAAGFGIMLQLEVLMYSGLATYHPALKFSKDGSSVIGYAYPFTASGTLLLMAGMLICPHVVESSTNEQRFQPRYGEEVRMVWLQQMKTVSDQVFDSFAVFAKDPRAVITTSERAINDPTSESPESQGKKTPYKNVDQEKRQNRTQALVFQTVVGTMISLCGFVVQFVGLREMHWSASLIQLGAVLLMTCLRALVRRGLAKSLGSKRLVPGYELDWFALTLGDPQNSAWHNTSPDPRTSKKDNSKRWRVLTGKTICKDEAEKTSDAQTEGDGGEGSSPNQSEPSRAHQMMVTRKKLGRLMNWRGPASAEAISLARAIEITMDTLDSILPYGMKTWKWSVRTRYEEHNAQLTSFCVERRAGKWKAHADELEAALSLWLHTISEEDIECPSLYKSQSFGDQDDDSWLRAKEPSAKQSLRILGPYDLTLLRDLRWWLPKDDFNILEVSEKSCGDVEDVDDTKDLEVMEFENQRVVDGGQQQLSETSFLGLGACSTSRWQTNHALDIGEKSRSRRIKRTNSSHISYASEEERGNSNSYAPSDEDEESGSCYSYEEIEIFLAATSNDSPKLLYAQDMFTTFMWAVTTILEKPVQADADIHPNDAGDRMDWRSFKLQNKILSDMVHGIHDTGLGTLPQIQLSIIPPLSYNSRLPQPDSVIELARQQARPHEHMGDWKKAADIYLWLFHIASTFPEDSGVFARATAVVVELLRQVVLAIDLRDHQGDDFEHLEGVRREVVRELQPFSGIASSFMRLYERQSRRWKCPIAQEQSSLAAHTVFPETFKYTIVHDCLSSEKEDRVWRWRDIIEMERGKRDGRVGYDRDIHGWTPLHYSAVNLEFWLKHQLAEIQSDVNAQDLAEWTPLHYFCGSENDHEFAFHFLLQEGADINAQGRDGVTPLHCAVKKGNINIAKVLVETGAAIDVPDSSGMAPLMWAAYQGHDGIVRYLHDGANMKLRDRNGRTVLHILILSDRVKFDSKGEIAGLLIKAGADQDAKDRKGQAPLHYAILKEEEDTVCQFLENRVDKEVKDGLGTTPLQIAAKRGMVSIVNLLIRSGAQVESKDMNGCTPLILAAEAGHDAAVKVLLDEGANVMAQTVVDRTPLHVAAESGSVAAMALLLDANPEAAARRGSEAAVGLLSEKGAWKNAQDEYGQTPLHLAAVRGHAKSVERLIEEMCDLEARNDWVGTALHLAAQSQSGQLEVIKQLIGAGANKKAKSIGGQTPLDIAVKRGLEDITQLLRSNPIVMFSYEKTGGVLGPTNIRLLHLLPATDINDPIESRIEVVSLEENPAYEALSYCWGENNQLREIKCNQQEFQVTENLFSALQHLRNEHSERTLWIDAICINQKDLEERQSQVLLMEDIYTKSERVVVWLGPDPASDGVNHFFELIQSNPNRGRIQLTSKRLVLQINLADGDLISQSAHVSSSKVPAEQDYVIPKEAQKGAVALLKRPWWTRVWTVQELILAPTAIFMCGNLTASSLDVRYTWAKILEKAFKHGNNAFETGDDDDLDDLRELMFDPDGSVSIAKLRLLTRSPMINELGSLLRLHRWLKAKDPRDKVYGSLGIAASTYGIKPDYTVSTVACYTRAAFSIICGSHSLEIFSCLRRPSCLETTLTDLPSWVPDWSYDFSNIPDEARGPNSIHNHVIGPDETRMDAFLTTLMTNRIRLDADRRVILDYLEQNIKLAYEMPKTGIVMNQLHLSHIMPKIYRIILGYKKVQSLDDSDMFSFGESFTNIQSAMDQRMATTGSGYLCLVPWNTQPGDRIALLQGGGTPYVLRKAGKKWRILADCYVHGIMSGEAWSDDKCVDIEII</sequence>
<dbReference type="InterPro" id="IPR010730">
    <property type="entry name" value="HET"/>
</dbReference>
<evidence type="ECO:0000256" key="1">
    <source>
        <dbReference type="ARBA" id="ARBA00022737"/>
    </source>
</evidence>
<feature type="repeat" description="ANK" evidence="3">
    <location>
        <begin position="1141"/>
        <end position="1179"/>
    </location>
</feature>
<dbReference type="PANTHER" id="PTHR24198">
    <property type="entry name" value="ANKYRIN REPEAT AND PROTEIN KINASE DOMAIN-CONTAINING PROTEIN"/>
    <property type="match status" value="1"/>
</dbReference>
<evidence type="ECO:0000256" key="3">
    <source>
        <dbReference type="PROSITE-ProRule" id="PRU00023"/>
    </source>
</evidence>
<evidence type="ECO:0000259" key="7">
    <source>
        <dbReference type="Pfam" id="PF06985"/>
    </source>
</evidence>
<evidence type="ECO:0000256" key="5">
    <source>
        <dbReference type="SAM" id="Phobius"/>
    </source>
</evidence>
<dbReference type="PANTHER" id="PTHR24198:SF165">
    <property type="entry name" value="ANKYRIN REPEAT-CONTAINING PROTEIN-RELATED"/>
    <property type="match status" value="1"/>
</dbReference>
<evidence type="ECO:0000256" key="6">
    <source>
        <dbReference type="SAM" id="SignalP"/>
    </source>
</evidence>
<feature type="repeat" description="ANK" evidence="3">
    <location>
        <begin position="1213"/>
        <end position="1245"/>
    </location>
</feature>
<comment type="caution">
    <text evidence="8">The sequence shown here is derived from an EMBL/GenBank/DDBJ whole genome shotgun (WGS) entry which is preliminary data.</text>
</comment>
<dbReference type="Pfam" id="PF06985">
    <property type="entry name" value="HET"/>
    <property type="match status" value="1"/>
</dbReference>
<dbReference type="SMART" id="SM00248">
    <property type="entry name" value="ANK"/>
    <property type="match status" value="12"/>
</dbReference>
<keyword evidence="5" id="KW-1133">Transmembrane helix</keyword>
<name>A0A8H4XDJ7_9HYPO</name>
<reference evidence="8" key="2">
    <citation type="submission" date="2020-05" db="EMBL/GenBank/DDBJ databases">
        <authorList>
            <person name="Kim H.-S."/>
            <person name="Proctor R.H."/>
            <person name="Brown D.W."/>
        </authorList>
    </citation>
    <scope>NUCLEOTIDE SEQUENCE</scope>
    <source>
        <strain evidence="8">NRRL 20472</strain>
    </source>
</reference>
<dbReference type="Proteomes" id="UP000622797">
    <property type="component" value="Unassembled WGS sequence"/>
</dbReference>
<dbReference type="Gene3D" id="1.25.40.20">
    <property type="entry name" value="Ankyrin repeat-containing domain"/>
    <property type="match status" value="5"/>
</dbReference>
<dbReference type="SUPFAM" id="SSF48403">
    <property type="entry name" value="Ankyrin repeat"/>
    <property type="match status" value="2"/>
</dbReference>
<feature type="domain" description="Heterokaryon incompatibility" evidence="7">
    <location>
        <begin position="1472"/>
        <end position="1641"/>
    </location>
</feature>
<keyword evidence="5" id="KW-0812">Transmembrane</keyword>
<feature type="region of interest" description="Disordered" evidence="4">
    <location>
        <begin position="413"/>
        <end position="432"/>
    </location>
</feature>
<feature type="transmembrane region" description="Helical" evidence="5">
    <location>
        <begin position="228"/>
        <end position="250"/>
    </location>
</feature>
<feature type="repeat" description="ANK" evidence="3">
    <location>
        <begin position="1332"/>
        <end position="1364"/>
    </location>
</feature>
<feature type="repeat" description="ANK" evidence="3">
    <location>
        <begin position="1279"/>
        <end position="1311"/>
    </location>
</feature>
<feature type="region of interest" description="Disordered" evidence="4">
    <location>
        <begin position="300"/>
        <end position="325"/>
    </location>
</feature>
<accession>A0A8H4XDJ7</accession>
<evidence type="ECO:0000313" key="8">
    <source>
        <dbReference type="EMBL" id="KAF4970276.1"/>
    </source>
</evidence>